<reference evidence="1" key="2">
    <citation type="journal article" date="2021" name="J Anim Sci Technol">
        <title>Complete genome sequence of Paenibacillus konkukensis sp. nov. SK3146 as a potential probiotic strain.</title>
        <authorList>
            <person name="Jung H.I."/>
            <person name="Park S."/>
            <person name="Niu K.M."/>
            <person name="Lee S.W."/>
            <person name="Kothari D."/>
            <person name="Yi K.J."/>
            <person name="Kim S.K."/>
        </authorList>
    </citation>
    <scope>NUCLEOTIDE SEQUENCE</scope>
    <source>
        <strain evidence="1">SK3146</strain>
    </source>
</reference>
<name>A0ABY4RS53_9BACL</name>
<dbReference type="EMBL" id="CP027059">
    <property type="protein sequence ID" value="UQZ84775.1"/>
    <property type="molecule type" value="Genomic_DNA"/>
</dbReference>
<evidence type="ECO:0000313" key="2">
    <source>
        <dbReference type="Proteomes" id="UP001057134"/>
    </source>
</evidence>
<organism evidence="1 2">
    <name type="scientific">Paenibacillus konkukensis</name>
    <dbReference type="NCBI Taxonomy" id="2020716"/>
    <lineage>
        <taxon>Bacteria</taxon>
        <taxon>Bacillati</taxon>
        <taxon>Bacillota</taxon>
        <taxon>Bacilli</taxon>
        <taxon>Bacillales</taxon>
        <taxon>Paenibacillaceae</taxon>
        <taxon>Paenibacillus</taxon>
    </lineage>
</organism>
<keyword evidence="2" id="KW-1185">Reference proteome</keyword>
<gene>
    <name evidence="1" type="ORF">SK3146_04030</name>
</gene>
<accession>A0ABY4RS53</accession>
<protein>
    <submittedName>
        <fullName evidence="1">Uncharacterized protein</fullName>
    </submittedName>
</protein>
<dbReference type="RefSeq" id="WP_249860506.1">
    <property type="nucleotide sequence ID" value="NZ_CP027059.1"/>
</dbReference>
<dbReference type="Proteomes" id="UP001057134">
    <property type="component" value="Chromosome"/>
</dbReference>
<evidence type="ECO:0000313" key="1">
    <source>
        <dbReference type="EMBL" id="UQZ84775.1"/>
    </source>
</evidence>
<sequence length="62" mass="7035">MMDSASAIAHAGHKRASKLSKYSERIVLMTVFPVIMTLHKTKPPLLEFRRGGFFLLLVYKSN</sequence>
<reference evidence="1" key="1">
    <citation type="submission" date="2018-02" db="EMBL/GenBank/DDBJ databases">
        <authorList>
            <person name="Kim S.-K."/>
            <person name="Jung H.-I."/>
            <person name="Lee S.-W."/>
        </authorList>
    </citation>
    <scope>NUCLEOTIDE SEQUENCE</scope>
    <source>
        <strain evidence="1">SK3146</strain>
    </source>
</reference>
<proteinExistence type="predicted"/>